<dbReference type="EMBL" id="SJPT01000015">
    <property type="protein sequence ID" value="TWU17169.1"/>
    <property type="molecule type" value="Genomic_DNA"/>
</dbReference>
<feature type="transmembrane region" description="Helical" evidence="1">
    <location>
        <begin position="134"/>
        <end position="155"/>
    </location>
</feature>
<dbReference type="AlphaFoldDB" id="A0A5C6C2U1"/>
<protein>
    <submittedName>
        <fullName evidence="2">Uncharacterized protein</fullName>
    </submittedName>
</protein>
<comment type="caution">
    <text evidence="2">The sequence shown here is derived from an EMBL/GenBank/DDBJ whole genome shotgun (WGS) entry which is preliminary data.</text>
</comment>
<gene>
    <name evidence="2" type="ORF">Pla52o_55080</name>
</gene>
<proteinExistence type="predicted"/>
<organism evidence="2 3">
    <name type="scientific">Novipirellula galeiformis</name>
    <dbReference type="NCBI Taxonomy" id="2528004"/>
    <lineage>
        <taxon>Bacteria</taxon>
        <taxon>Pseudomonadati</taxon>
        <taxon>Planctomycetota</taxon>
        <taxon>Planctomycetia</taxon>
        <taxon>Pirellulales</taxon>
        <taxon>Pirellulaceae</taxon>
        <taxon>Novipirellula</taxon>
    </lineage>
</organism>
<feature type="transmembrane region" description="Helical" evidence="1">
    <location>
        <begin position="74"/>
        <end position="97"/>
    </location>
</feature>
<keyword evidence="1" id="KW-0812">Transmembrane</keyword>
<reference evidence="2 3" key="1">
    <citation type="submission" date="2019-02" db="EMBL/GenBank/DDBJ databases">
        <title>Deep-cultivation of Planctomycetes and their phenomic and genomic characterization uncovers novel biology.</title>
        <authorList>
            <person name="Wiegand S."/>
            <person name="Jogler M."/>
            <person name="Boedeker C."/>
            <person name="Pinto D."/>
            <person name="Vollmers J."/>
            <person name="Rivas-Marin E."/>
            <person name="Kohn T."/>
            <person name="Peeters S.H."/>
            <person name="Heuer A."/>
            <person name="Rast P."/>
            <person name="Oberbeckmann S."/>
            <person name="Bunk B."/>
            <person name="Jeske O."/>
            <person name="Meyerdierks A."/>
            <person name="Storesund J.E."/>
            <person name="Kallscheuer N."/>
            <person name="Luecker S."/>
            <person name="Lage O.M."/>
            <person name="Pohl T."/>
            <person name="Merkel B.J."/>
            <person name="Hornburger P."/>
            <person name="Mueller R.-W."/>
            <person name="Bruemmer F."/>
            <person name="Labrenz M."/>
            <person name="Spormann A.M."/>
            <person name="Op Den Camp H."/>
            <person name="Overmann J."/>
            <person name="Amann R."/>
            <person name="Jetten M.S.M."/>
            <person name="Mascher T."/>
            <person name="Medema M.H."/>
            <person name="Devos D.P."/>
            <person name="Kaster A.-K."/>
            <person name="Ovreas L."/>
            <person name="Rohde M."/>
            <person name="Galperin M.Y."/>
            <person name="Jogler C."/>
        </authorList>
    </citation>
    <scope>NUCLEOTIDE SEQUENCE [LARGE SCALE GENOMIC DNA]</scope>
    <source>
        <strain evidence="2 3">Pla52o</strain>
    </source>
</reference>
<name>A0A5C6C2U1_9BACT</name>
<keyword evidence="1" id="KW-0472">Membrane</keyword>
<keyword evidence="3" id="KW-1185">Reference proteome</keyword>
<sequence length="179" mass="20267">MLAAICDNHAMVTERRHRFCKVVQSPFAARTSLPFADSFLRASGTSYRPTQFHSNDRIINSQRMKLSHEHWLKLRNWTCIGSVAVAAIQIALVYPFFAQTFSEMPKPWELDSAGLPVDGHLNEIDYSEATMNRVFASIFLGPVFLILFLVAYWSWKEARSCTLEPAANGEPSREPENAS</sequence>
<evidence type="ECO:0000256" key="1">
    <source>
        <dbReference type="SAM" id="Phobius"/>
    </source>
</evidence>
<evidence type="ECO:0000313" key="3">
    <source>
        <dbReference type="Proteomes" id="UP000316304"/>
    </source>
</evidence>
<keyword evidence="1" id="KW-1133">Transmembrane helix</keyword>
<accession>A0A5C6C2U1</accession>
<dbReference type="Proteomes" id="UP000316304">
    <property type="component" value="Unassembled WGS sequence"/>
</dbReference>
<evidence type="ECO:0000313" key="2">
    <source>
        <dbReference type="EMBL" id="TWU17169.1"/>
    </source>
</evidence>